<dbReference type="Proteomes" id="UP000215305">
    <property type="component" value="Unassembled WGS sequence"/>
</dbReference>
<dbReference type="RefSeq" id="XP_026615080.1">
    <property type="nucleotide sequence ID" value="XM_026760573.1"/>
</dbReference>
<proteinExistence type="predicted"/>
<comment type="caution">
    <text evidence="2">The sequence shown here is derived from an EMBL/GenBank/DDBJ whole genome shotgun (WGS) entry which is preliminary data.</text>
</comment>
<gene>
    <name evidence="2" type="ORF">CDV56_106954</name>
</gene>
<keyword evidence="3" id="KW-1185">Reference proteome</keyword>
<sequence length="252" mass="29451">MTQDPLDYSNVNSSYVPPKSPNTTTLLEFIKSRPDLSKLSEALDKVGGFPEVFDTDPAWKFTFFAPNNDAFEKNVGRYFNTFEATPKGKWWLGNSILHHYVPNSSLKSTDFNETYRQFQVISLIPLSHQHKYPLLTLLRLFIPYPSWFFPIPGPFSLRALIEDTKNETGIITSHFGDIHNLRAIPIWRMRDTPLRSIYRLYELHLADHYELVGWETEYFFCRRDWKLRDIPDPKDPDPLRSAIVASIVEELH</sequence>
<dbReference type="Gene3D" id="2.30.180.10">
    <property type="entry name" value="FAS1 domain"/>
    <property type="match status" value="1"/>
</dbReference>
<dbReference type="EMBL" id="NKHU02000078">
    <property type="protein sequence ID" value="RHZ57489.1"/>
    <property type="molecule type" value="Genomic_DNA"/>
</dbReference>
<accession>A0A397H411</accession>
<evidence type="ECO:0000313" key="2">
    <source>
        <dbReference type="EMBL" id="RHZ57489.1"/>
    </source>
</evidence>
<evidence type="ECO:0000259" key="1">
    <source>
        <dbReference type="PROSITE" id="PS50213"/>
    </source>
</evidence>
<dbReference type="AlphaFoldDB" id="A0A397H411"/>
<protein>
    <recommendedName>
        <fullName evidence="1">FAS1 domain-containing protein</fullName>
    </recommendedName>
</protein>
<dbReference type="VEuPathDB" id="FungiDB:CDV56_106954"/>
<dbReference type="InterPro" id="IPR036378">
    <property type="entry name" value="FAS1_dom_sf"/>
</dbReference>
<dbReference type="GeneID" id="38128928"/>
<dbReference type="SUPFAM" id="SSF82153">
    <property type="entry name" value="FAS1 domain"/>
    <property type="match status" value="1"/>
</dbReference>
<dbReference type="PROSITE" id="PS50213">
    <property type="entry name" value="FAS1"/>
    <property type="match status" value="1"/>
</dbReference>
<reference evidence="2" key="1">
    <citation type="submission" date="2018-08" db="EMBL/GenBank/DDBJ databases">
        <title>Draft genome sequence of azole-resistant Aspergillus thermomutatus (Neosartorya pseudofischeri) strain HMR AF 39, isolated from a human nasal aspirate.</title>
        <authorList>
            <person name="Parent-Michaud M."/>
            <person name="Dufresne P.J."/>
            <person name="Fournier E."/>
            <person name="Martineau C."/>
            <person name="Moreira S."/>
            <person name="Perkins V."/>
            <person name="De Repentigny L."/>
            <person name="Dufresne S.F."/>
        </authorList>
    </citation>
    <scope>NUCLEOTIDE SEQUENCE [LARGE SCALE GENOMIC DNA]</scope>
    <source>
        <strain evidence="2">HMR AF 39</strain>
    </source>
</reference>
<dbReference type="InterPro" id="IPR000782">
    <property type="entry name" value="FAS1_domain"/>
</dbReference>
<organism evidence="2 3">
    <name type="scientific">Aspergillus thermomutatus</name>
    <name type="common">Neosartorya pseudofischeri</name>
    <dbReference type="NCBI Taxonomy" id="41047"/>
    <lineage>
        <taxon>Eukaryota</taxon>
        <taxon>Fungi</taxon>
        <taxon>Dikarya</taxon>
        <taxon>Ascomycota</taxon>
        <taxon>Pezizomycotina</taxon>
        <taxon>Eurotiomycetes</taxon>
        <taxon>Eurotiomycetidae</taxon>
        <taxon>Eurotiales</taxon>
        <taxon>Aspergillaceae</taxon>
        <taxon>Aspergillus</taxon>
        <taxon>Aspergillus subgen. Fumigati</taxon>
    </lineage>
</organism>
<name>A0A397H411_ASPTH</name>
<feature type="domain" description="FAS1" evidence="1">
    <location>
        <begin position="23"/>
        <end position="185"/>
    </location>
</feature>
<dbReference type="OrthoDB" id="286301at2759"/>
<evidence type="ECO:0000313" key="3">
    <source>
        <dbReference type="Proteomes" id="UP000215305"/>
    </source>
</evidence>